<feature type="transmembrane region" description="Helical" evidence="7">
    <location>
        <begin position="20"/>
        <end position="39"/>
    </location>
</feature>
<evidence type="ECO:0000259" key="9">
    <source>
        <dbReference type="Pfam" id="PF12704"/>
    </source>
</evidence>
<feature type="domain" description="MacB-like periplasmic core" evidence="9">
    <location>
        <begin position="19"/>
        <end position="238"/>
    </location>
</feature>
<sequence length="407" mass="45174">MGMYLTLAWRNIWRNKRRSWITIASIVFAVIIALFTRSMQLGSYAKMIDNVVSFYTGYVQIHSAGYWEKQTPDESFIYSDSLAWVAEQTKNTTAVTPRLESFALVSSGEHTAGAIVIGINPVSEDRITALSRKVTEGEYLTADDPGILLAEGMAKRLGVGTGDTVVLLGQGYHGVTAAGKYPVTGIVTFPSPDLNSTMSYLSLKETQFLYGAYGRVTAIAIMIDNQKHLSAVVSELKKRFDEAYEVMSWDEMLPELVQMIEADNAGGIIMLWIIYMIIGFGILGTVLMMTLERTREFGMLIAIGLKRMQLSFILFLESTMLSLIAVATGIALGIPLLVYMYYHPIVFSGRMKEVMLSYGYEPIMPFSLDPMIFCVQALAVFVVAILATIYPMVRTLRLRPVNALKTG</sequence>
<dbReference type="PANTHER" id="PTHR30489:SF0">
    <property type="entry name" value="LIPOPROTEIN-RELEASING SYSTEM TRANSMEMBRANE PROTEIN LOLE"/>
    <property type="match status" value="1"/>
</dbReference>
<keyword evidence="4 7" id="KW-0812">Transmembrane</keyword>
<dbReference type="AlphaFoldDB" id="A0A523UT08"/>
<evidence type="ECO:0000256" key="1">
    <source>
        <dbReference type="ARBA" id="ARBA00004651"/>
    </source>
</evidence>
<evidence type="ECO:0000256" key="2">
    <source>
        <dbReference type="ARBA" id="ARBA00005236"/>
    </source>
</evidence>
<evidence type="ECO:0000256" key="4">
    <source>
        <dbReference type="ARBA" id="ARBA00022692"/>
    </source>
</evidence>
<keyword evidence="3" id="KW-1003">Cell membrane</keyword>
<feature type="transmembrane region" description="Helical" evidence="7">
    <location>
        <begin position="269"/>
        <end position="291"/>
    </location>
</feature>
<evidence type="ECO:0000256" key="7">
    <source>
        <dbReference type="SAM" id="Phobius"/>
    </source>
</evidence>
<dbReference type="InterPro" id="IPR051447">
    <property type="entry name" value="Lipoprotein-release_system"/>
</dbReference>
<evidence type="ECO:0000256" key="5">
    <source>
        <dbReference type="ARBA" id="ARBA00022989"/>
    </source>
</evidence>
<dbReference type="Pfam" id="PF12704">
    <property type="entry name" value="MacB_PCD"/>
    <property type="match status" value="1"/>
</dbReference>
<feature type="transmembrane region" description="Helical" evidence="7">
    <location>
        <begin position="370"/>
        <end position="390"/>
    </location>
</feature>
<accession>A0A523UT08</accession>
<dbReference type="InterPro" id="IPR003838">
    <property type="entry name" value="ABC3_permease_C"/>
</dbReference>
<dbReference type="Proteomes" id="UP000315525">
    <property type="component" value="Unassembled WGS sequence"/>
</dbReference>
<organism evidence="10 11">
    <name type="scientific">candidate division TA06 bacterium</name>
    <dbReference type="NCBI Taxonomy" id="2250710"/>
    <lineage>
        <taxon>Bacteria</taxon>
        <taxon>Bacteria division TA06</taxon>
    </lineage>
</organism>
<dbReference type="Pfam" id="PF02687">
    <property type="entry name" value="FtsX"/>
    <property type="match status" value="1"/>
</dbReference>
<evidence type="ECO:0000259" key="8">
    <source>
        <dbReference type="Pfam" id="PF02687"/>
    </source>
</evidence>
<dbReference type="EMBL" id="SOJN01000077">
    <property type="protein sequence ID" value="TET45693.1"/>
    <property type="molecule type" value="Genomic_DNA"/>
</dbReference>
<dbReference type="InterPro" id="IPR025857">
    <property type="entry name" value="MacB_PCD"/>
</dbReference>
<evidence type="ECO:0000256" key="6">
    <source>
        <dbReference type="ARBA" id="ARBA00023136"/>
    </source>
</evidence>
<dbReference type="GO" id="GO:0044874">
    <property type="term" value="P:lipoprotein localization to outer membrane"/>
    <property type="evidence" value="ECO:0007669"/>
    <property type="project" value="TreeGrafter"/>
</dbReference>
<proteinExistence type="inferred from homology"/>
<evidence type="ECO:0000256" key="3">
    <source>
        <dbReference type="ARBA" id="ARBA00022475"/>
    </source>
</evidence>
<keyword evidence="5 7" id="KW-1133">Transmembrane helix</keyword>
<protein>
    <submittedName>
        <fullName evidence="10">ABC transporter permease</fullName>
    </submittedName>
</protein>
<comment type="subcellular location">
    <subcellularLocation>
        <location evidence="1">Cell membrane</location>
        <topology evidence="1">Multi-pass membrane protein</topology>
    </subcellularLocation>
</comment>
<gene>
    <name evidence="10" type="ORF">E3J62_06665</name>
</gene>
<comment type="caution">
    <text evidence="10">The sequence shown here is derived from an EMBL/GenBank/DDBJ whole genome shotgun (WGS) entry which is preliminary data.</text>
</comment>
<feature type="domain" description="ABC3 transporter permease C-terminal" evidence="8">
    <location>
        <begin position="268"/>
        <end position="398"/>
    </location>
</feature>
<keyword evidence="6 7" id="KW-0472">Membrane</keyword>
<reference evidence="10 11" key="1">
    <citation type="submission" date="2019-03" db="EMBL/GenBank/DDBJ databases">
        <title>Metabolic potential of uncultured bacteria and archaea associated with petroleum seepage in deep-sea sediments.</title>
        <authorList>
            <person name="Dong X."/>
            <person name="Hubert C."/>
        </authorList>
    </citation>
    <scope>NUCLEOTIDE SEQUENCE [LARGE SCALE GENOMIC DNA]</scope>
    <source>
        <strain evidence="10">E44_bin18</strain>
    </source>
</reference>
<dbReference type="GO" id="GO:0098797">
    <property type="term" value="C:plasma membrane protein complex"/>
    <property type="evidence" value="ECO:0007669"/>
    <property type="project" value="TreeGrafter"/>
</dbReference>
<evidence type="ECO:0000313" key="10">
    <source>
        <dbReference type="EMBL" id="TET45693.1"/>
    </source>
</evidence>
<feature type="transmembrane region" description="Helical" evidence="7">
    <location>
        <begin position="312"/>
        <end position="342"/>
    </location>
</feature>
<evidence type="ECO:0000313" key="11">
    <source>
        <dbReference type="Proteomes" id="UP000315525"/>
    </source>
</evidence>
<name>A0A523UT08_UNCT6</name>
<dbReference type="PANTHER" id="PTHR30489">
    <property type="entry name" value="LIPOPROTEIN-RELEASING SYSTEM TRANSMEMBRANE PROTEIN LOLE"/>
    <property type="match status" value="1"/>
</dbReference>
<comment type="similarity">
    <text evidence="2">Belongs to the ABC-4 integral membrane protein family. LolC/E subfamily.</text>
</comment>